<evidence type="ECO:0000313" key="3">
    <source>
        <dbReference type="EMBL" id="RMX08245.1"/>
    </source>
</evidence>
<gene>
    <name evidence="3" type="ORF">D8I35_03810</name>
</gene>
<dbReference type="InterPro" id="IPR018927">
    <property type="entry name" value="Pilus_synth_Q_C"/>
</dbReference>
<evidence type="ECO:0000259" key="2">
    <source>
        <dbReference type="Pfam" id="PF10671"/>
    </source>
</evidence>
<feature type="compositionally biased region" description="Low complexity" evidence="1">
    <location>
        <begin position="237"/>
        <end position="246"/>
    </location>
</feature>
<evidence type="ECO:0000313" key="4">
    <source>
        <dbReference type="Proteomes" id="UP000278006"/>
    </source>
</evidence>
<dbReference type="NCBIfam" id="TIGR03748">
    <property type="entry name" value="conj_PilL"/>
    <property type="match status" value="1"/>
</dbReference>
<dbReference type="InterPro" id="IPR022260">
    <property type="entry name" value="Integr_conj_element_PilL"/>
</dbReference>
<dbReference type="EMBL" id="RDQO01000001">
    <property type="protein sequence ID" value="RMX08245.1"/>
    <property type="molecule type" value="Genomic_DNA"/>
</dbReference>
<protein>
    <recommendedName>
        <fullName evidence="2">Toxin co-regulated pilus biosynthesis protein Q C-terminal domain-containing protein</fullName>
    </recommendedName>
</protein>
<feature type="domain" description="Toxin co-regulated pilus biosynthesis protein Q C-terminal" evidence="2">
    <location>
        <begin position="261"/>
        <end position="343"/>
    </location>
</feature>
<comment type="caution">
    <text evidence="3">The sequence shown here is derived from an EMBL/GenBank/DDBJ whole genome shotgun (WGS) entry which is preliminary data.</text>
</comment>
<keyword evidence="4" id="KW-1185">Reference proteome</keyword>
<dbReference type="AlphaFoldDB" id="A0A3M6QZ01"/>
<sequence length="399" mass="41989">MAPSHSLKSKASIAALVVATLTGCNSVSLDPNATDGAYIVHQPAPQAQRQEAPAPQQRVSRYTTAEARPDAGVIEPLQAVVQITYPRDVRTIEAALDYTLMRSGYSLALPSTVEQQRFRGLPLPESQRTLGPYTVEQILHMLLGTEWQLVINAPQRVVGFVEPPSPIGSASLPTPSPAVAPVAAVPVPASAASSVSAEPVTVAPVAASNASTSAAPTSSPISAVPVKASATSTSAFPPAASAQADSGEVSAEPSSSTPAARWDVLLTDVTLAQTFLRWGKDAGYRVKWDAAKHVLIGAPDTYQRLSFEDAVTAALSTPGIQHSEYPLEACFYPNNPPLVRITRRGEHAGLGLLEEADDLFLAESALLHVRHSPGGWRTSLTSDWYGCWGAGHLTLIISS</sequence>
<dbReference type="OrthoDB" id="5791855at2"/>
<organism evidence="3 4">
    <name type="scientific">Corticibacter populi</name>
    <dbReference type="NCBI Taxonomy" id="1550736"/>
    <lineage>
        <taxon>Bacteria</taxon>
        <taxon>Pseudomonadati</taxon>
        <taxon>Pseudomonadota</taxon>
        <taxon>Betaproteobacteria</taxon>
        <taxon>Burkholderiales</taxon>
        <taxon>Comamonadaceae</taxon>
        <taxon>Corticibacter</taxon>
    </lineage>
</organism>
<feature type="region of interest" description="Disordered" evidence="1">
    <location>
        <begin position="237"/>
        <end position="257"/>
    </location>
</feature>
<evidence type="ECO:0000256" key="1">
    <source>
        <dbReference type="SAM" id="MobiDB-lite"/>
    </source>
</evidence>
<name>A0A3M6QZ01_9BURK</name>
<dbReference type="Pfam" id="PF10671">
    <property type="entry name" value="TcpQ"/>
    <property type="match status" value="1"/>
</dbReference>
<reference evidence="3 4" key="1">
    <citation type="submission" date="2018-10" db="EMBL/GenBank/DDBJ databases">
        <title>Draft genome of Cortibacter populi DSM10536.</title>
        <authorList>
            <person name="Bernier A.-M."/>
            <person name="Bernard K."/>
        </authorList>
    </citation>
    <scope>NUCLEOTIDE SEQUENCE [LARGE SCALE GENOMIC DNA]</scope>
    <source>
        <strain evidence="3 4">DSM 105136</strain>
    </source>
</reference>
<proteinExistence type="predicted"/>
<dbReference type="Proteomes" id="UP000278006">
    <property type="component" value="Unassembled WGS sequence"/>
</dbReference>
<accession>A0A3M6QZ01</accession>